<protein>
    <submittedName>
        <fullName evidence="2">Uncharacterized protein</fullName>
    </submittedName>
</protein>
<accession>A0A6A3M3Q4</accession>
<evidence type="ECO:0000313" key="2">
    <source>
        <dbReference type="EMBL" id="KAE9026721.1"/>
    </source>
</evidence>
<name>A0A6A3M3Q4_9STRA</name>
<dbReference type="EMBL" id="QXFU01000629">
    <property type="protein sequence ID" value="KAE9026721.1"/>
    <property type="molecule type" value="Genomic_DNA"/>
</dbReference>
<evidence type="ECO:0000313" key="5">
    <source>
        <dbReference type="Proteomes" id="UP000429607"/>
    </source>
</evidence>
<dbReference type="OrthoDB" id="112313at2759"/>
<keyword evidence="6" id="KW-1185">Reference proteome</keyword>
<evidence type="ECO:0000313" key="6">
    <source>
        <dbReference type="Proteomes" id="UP000434957"/>
    </source>
</evidence>
<feature type="chain" id="PRO_5036165040" evidence="1">
    <location>
        <begin position="23"/>
        <end position="185"/>
    </location>
</feature>
<dbReference type="Proteomes" id="UP000429607">
    <property type="component" value="Unassembled WGS sequence"/>
</dbReference>
<dbReference type="AlphaFoldDB" id="A0A6A3M3Q4"/>
<evidence type="ECO:0000313" key="3">
    <source>
        <dbReference type="EMBL" id="KAE9032057.1"/>
    </source>
</evidence>
<dbReference type="Proteomes" id="UP000435112">
    <property type="component" value="Unassembled WGS sequence"/>
</dbReference>
<dbReference type="PANTHER" id="PTHR33714:SF3">
    <property type="entry name" value="COUNTING FACTOR-ASSOCIATED PROTEIN A-RELATED"/>
    <property type="match status" value="1"/>
</dbReference>
<feature type="signal peptide" evidence="1">
    <location>
        <begin position="1"/>
        <end position="22"/>
    </location>
</feature>
<keyword evidence="1" id="KW-0732">Signal</keyword>
<reference evidence="5 7" key="1">
    <citation type="submission" date="2018-09" db="EMBL/GenBank/DDBJ databases">
        <title>Genomic investigation of the strawberry pathogen Phytophthora fragariae indicates pathogenicity is determined by transcriptional variation in three key races.</title>
        <authorList>
            <person name="Adams T.M."/>
            <person name="Armitage A.D."/>
            <person name="Sobczyk M.K."/>
            <person name="Bates H.J."/>
            <person name="Dunwell J.M."/>
            <person name="Nellist C.F."/>
            <person name="Harrison R.J."/>
        </authorList>
    </citation>
    <scope>NUCLEOTIDE SEQUENCE [LARGE SCALE GENOMIC DNA]</scope>
    <source>
        <strain evidence="3 5">SCRP249</strain>
        <strain evidence="2 7">SCRP324</strain>
        <strain evidence="4 6">SCRP333</strain>
    </source>
</reference>
<dbReference type="EMBL" id="QXFV01000644">
    <property type="protein sequence ID" value="KAE9032057.1"/>
    <property type="molecule type" value="Genomic_DNA"/>
</dbReference>
<evidence type="ECO:0000313" key="7">
    <source>
        <dbReference type="Proteomes" id="UP000435112"/>
    </source>
</evidence>
<comment type="caution">
    <text evidence="2">The sequence shown here is derived from an EMBL/GenBank/DDBJ whole genome shotgun (WGS) entry which is preliminary data.</text>
</comment>
<dbReference type="Proteomes" id="UP000434957">
    <property type="component" value="Unassembled WGS sequence"/>
</dbReference>
<organism evidence="2 7">
    <name type="scientific">Phytophthora rubi</name>
    <dbReference type="NCBI Taxonomy" id="129364"/>
    <lineage>
        <taxon>Eukaryota</taxon>
        <taxon>Sar</taxon>
        <taxon>Stramenopiles</taxon>
        <taxon>Oomycota</taxon>
        <taxon>Peronosporomycetes</taxon>
        <taxon>Peronosporales</taxon>
        <taxon>Peronosporaceae</taxon>
        <taxon>Phytophthora</taxon>
    </lineage>
</organism>
<proteinExistence type="predicted"/>
<gene>
    <name evidence="3" type="ORF">PR001_g10777</name>
    <name evidence="2" type="ORF">PR002_g10841</name>
    <name evidence="4" type="ORF">PR003_g11292</name>
</gene>
<evidence type="ECO:0000313" key="4">
    <source>
        <dbReference type="EMBL" id="KAE9338870.1"/>
    </source>
</evidence>
<dbReference type="PANTHER" id="PTHR33714">
    <property type="entry name" value="COUNTING FACTOR-ASSOCIATED PROTEIN A-RELATED"/>
    <property type="match status" value="1"/>
</dbReference>
<evidence type="ECO:0000256" key="1">
    <source>
        <dbReference type="SAM" id="SignalP"/>
    </source>
</evidence>
<sequence>MKLSQCSVLASLALAALPSTTAVSTMTAVEIFDDDACSGAPLQVVFSASADCSRPIADSNCSLEATDLGLFASGNCTDDPVAFAAEAFGDSPYVLVELYAPDSNCETLEGVAAYRVDSECHPTVDAGTSFQANWDDDAPTFKLFADQACSSTPVFQFELAVDSRECYGGSMRLHVNANSASATGD</sequence>
<dbReference type="EMBL" id="QXFT01000645">
    <property type="protein sequence ID" value="KAE9338870.1"/>
    <property type="molecule type" value="Genomic_DNA"/>
</dbReference>